<dbReference type="RefSeq" id="WP_166318415.1">
    <property type="nucleotide sequence ID" value="NZ_WOTH01000049.1"/>
</dbReference>
<evidence type="ECO:0000313" key="2">
    <source>
        <dbReference type="Proteomes" id="UP000597459"/>
    </source>
</evidence>
<reference evidence="1" key="1">
    <citation type="submission" date="2019-11" db="EMBL/GenBank/DDBJ databases">
        <title>Description of new Acetobacter species.</title>
        <authorList>
            <person name="Cleenwerck I."/>
            <person name="Sombolestani A.S."/>
        </authorList>
    </citation>
    <scope>NUCLEOTIDE SEQUENCE</scope>
    <source>
        <strain evidence="1">LMG 1626</strain>
    </source>
</reference>
<dbReference type="EMBL" id="WOTH01000049">
    <property type="protein sequence ID" value="NHO55133.1"/>
    <property type="molecule type" value="Genomic_DNA"/>
</dbReference>
<comment type="caution">
    <text evidence="1">The sequence shown here is derived from an EMBL/GenBank/DDBJ whole genome shotgun (WGS) entry which is preliminary data.</text>
</comment>
<keyword evidence="2" id="KW-1185">Reference proteome</keyword>
<proteinExistence type="predicted"/>
<evidence type="ECO:0000313" key="1">
    <source>
        <dbReference type="EMBL" id="NHO55133.1"/>
    </source>
</evidence>
<sequence>MDGSVLKHDTNNEQVGLLGPYTGQGHIYVLLAESAGSYTGRPSAGSPKISGTTIVFGDGKFAPAR</sequence>
<dbReference type="Proteomes" id="UP000597459">
    <property type="component" value="Unassembled WGS sequence"/>
</dbReference>
<accession>A0A967ECY5</accession>
<dbReference type="AlphaFoldDB" id="A0A967ECY5"/>
<protein>
    <submittedName>
        <fullName evidence="1">Uncharacterized protein</fullName>
    </submittedName>
</protein>
<organism evidence="1 2">
    <name type="scientific">Acetobacter estunensis</name>
    <dbReference type="NCBI Taxonomy" id="104097"/>
    <lineage>
        <taxon>Bacteria</taxon>
        <taxon>Pseudomonadati</taxon>
        <taxon>Pseudomonadota</taxon>
        <taxon>Alphaproteobacteria</taxon>
        <taxon>Acetobacterales</taxon>
        <taxon>Acetobacteraceae</taxon>
        <taxon>Acetobacter</taxon>
    </lineage>
</organism>
<name>A0A967ECY5_9PROT</name>
<gene>
    <name evidence="1" type="ORF">GOB87_14465</name>
</gene>